<dbReference type="SUPFAM" id="SSF53756">
    <property type="entry name" value="UDP-Glycosyltransferase/glycogen phosphorylase"/>
    <property type="match status" value="1"/>
</dbReference>
<dbReference type="PANTHER" id="PTHR46401:SF2">
    <property type="entry name" value="GLYCOSYLTRANSFERASE WBBK-RELATED"/>
    <property type="match status" value="1"/>
</dbReference>
<dbReference type="GO" id="GO:0016757">
    <property type="term" value="F:glycosyltransferase activity"/>
    <property type="evidence" value="ECO:0007669"/>
    <property type="project" value="InterPro"/>
</dbReference>
<dbReference type="PANTHER" id="PTHR46401">
    <property type="entry name" value="GLYCOSYLTRANSFERASE WBBK-RELATED"/>
    <property type="match status" value="1"/>
</dbReference>
<dbReference type="EMBL" id="JAGSOJ010000006">
    <property type="protein sequence ID" value="MCM1992509.1"/>
    <property type="molecule type" value="Genomic_DNA"/>
</dbReference>
<feature type="domain" description="Glycosyl transferase family 1" evidence="2">
    <location>
        <begin position="182"/>
        <end position="347"/>
    </location>
</feature>
<dbReference type="GO" id="GO:0009103">
    <property type="term" value="P:lipopolysaccharide biosynthetic process"/>
    <property type="evidence" value="ECO:0007669"/>
    <property type="project" value="TreeGrafter"/>
</dbReference>
<comment type="caution">
    <text evidence="3">The sequence shown here is derived from an EMBL/GenBank/DDBJ whole genome shotgun (WGS) entry which is preliminary data.</text>
</comment>
<keyword evidence="4" id="KW-1185">Reference proteome</keyword>
<dbReference type="CDD" id="cd03801">
    <property type="entry name" value="GT4_PimA-like"/>
    <property type="match status" value="1"/>
</dbReference>
<dbReference type="InterPro" id="IPR001296">
    <property type="entry name" value="Glyco_trans_1"/>
</dbReference>
<dbReference type="Proteomes" id="UP001056429">
    <property type="component" value="Unassembled WGS sequence"/>
</dbReference>
<gene>
    <name evidence="3" type="ORF">KDK92_22575</name>
</gene>
<proteinExistence type="predicted"/>
<dbReference type="AlphaFoldDB" id="A0A9J6PB71"/>
<organism evidence="3 4">
    <name type="scientific">Oceanirhabdus seepicola</name>
    <dbReference type="NCBI Taxonomy" id="2828781"/>
    <lineage>
        <taxon>Bacteria</taxon>
        <taxon>Bacillati</taxon>
        <taxon>Bacillota</taxon>
        <taxon>Clostridia</taxon>
        <taxon>Eubacteriales</taxon>
        <taxon>Clostridiaceae</taxon>
        <taxon>Oceanirhabdus</taxon>
    </lineage>
</organism>
<evidence type="ECO:0000313" key="4">
    <source>
        <dbReference type="Proteomes" id="UP001056429"/>
    </source>
</evidence>
<dbReference type="Gene3D" id="3.40.50.2000">
    <property type="entry name" value="Glycogen Phosphorylase B"/>
    <property type="match status" value="2"/>
</dbReference>
<name>A0A9J6PB71_9CLOT</name>
<evidence type="ECO:0000256" key="1">
    <source>
        <dbReference type="ARBA" id="ARBA00022679"/>
    </source>
</evidence>
<evidence type="ECO:0000313" key="3">
    <source>
        <dbReference type="EMBL" id="MCM1992509.1"/>
    </source>
</evidence>
<accession>A0A9J6PB71</accession>
<protein>
    <submittedName>
        <fullName evidence="3">Glycosyltransferase family 4 protein</fullName>
    </submittedName>
</protein>
<dbReference type="Pfam" id="PF00534">
    <property type="entry name" value="Glycos_transf_1"/>
    <property type="match status" value="1"/>
</dbReference>
<keyword evidence="1" id="KW-0808">Transferase</keyword>
<sequence>MVNYCVLYPNTSNVNLVKDMGMIPYKLYKSYGYNSWITCYNQDEYSYLEDEVKGLKIEFLKKIFNNYILDGCLYLLKNSKKIDILQIFHMTSYSVVYSMVYKFFNRKGKIYLKLDCSEKLIERLDSMNTIERKFIEAYLKRVDIISAEQERLIEPLKERFGEFGSKLIHITNGVDLDWVNEINNEEKFEKENSFLHVARLGSEEKKTENILKAFKEFSKTNTNWKLVLVGPMEERFKKFYKIFLEENKDLNDRIIYKGEIRERKALYNIYKKTKAFILNSEFESFGFVLIEAALFKNMIISTDVGVAEELKIHGNVEIIKYDDIKVIKDAMVKVVNDKDIEEKGIENRELIEKKYNYDVIIKKLKSSFDKSINSCKQ</sequence>
<reference evidence="3" key="1">
    <citation type="journal article" date="2021" name="mSystems">
        <title>Bacteria and Archaea Synergistically Convert Glycine Betaine to Biogenic Methane in the Formosa Cold Seep of the South China Sea.</title>
        <authorList>
            <person name="Li L."/>
            <person name="Zhang W."/>
            <person name="Zhang S."/>
            <person name="Song L."/>
            <person name="Sun Q."/>
            <person name="Zhang H."/>
            <person name="Xiang H."/>
            <person name="Dong X."/>
        </authorList>
    </citation>
    <scope>NUCLEOTIDE SEQUENCE</scope>
    <source>
        <strain evidence="3">ZWT</strain>
    </source>
</reference>
<dbReference type="RefSeq" id="WP_250861673.1">
    <property type="nucleotide sequence ID" value="NZ_JAGSOJ010000006.1"/>
</dbReference>
<evidence type="ECO:0000259" key="2">
    <source>
        <dbReference type="Pfam" id="PF00534"/>
    </source>
</evidence>
<reference evidence="3" key="2">
    <citation type="submission" date="2021-04" db="EMBL/GenBank/DDBJ databases">
        <authorList>
            <person name="Dong X."/>
        </authorList>
    </citation>
    <scope>NUCLEOTIDE SEQUENCE</scope>
    <source>
        <strain evidence="3">ZWT</strain>
    </source>
</reference>